<dbReference type="Proteomes" id="UP000807115">
    <property type="component" value="Chromosome 4"/>
</dbReference>
<dbReference type="EMBL" id="CM027683">
    <property type="protein sequence ID" value="KAG0532410.1"/>
    <property type="molecule type" value="Genomic_DNA"/>
</dbReference>
<dbReference type="EMBL" id="CM027683">
    <property type="protein sequence ID" value="KAG0532408.1"/>
    <property type="molecule type" value="Genomic_DNA"/>
</dbReference>
<organism evidence="1 2">
    <name type="scientific">Sorghum bicolor</name>
    <name type="common">Sorghum</name>
    <name type="synonym">Sorghum vulgare</name>
    <dbReference type="NCBI Taxonomy" id="4558"/>
    <lineage>
        <taxon>Eukaryota</taxon>
        <taxon>Viridiplantae</taxon>
        <taxon>Streptophyta</taxon>
        <taxon>Embryophyta</taxon>
        <taxon>Tracheophyta</taxon>
        <taxon>Spermatophyta</taxon>
        <taxon>Magnoliopsida</taxon>
        <taxon>Liliopsida</taxon>
        <taxon>Poales</taxon>
        <taxon>Poaceae</taxon>
        <taxon>PACMAD clade</taxon>
        <taxon>Panicoideae</taxon>
        <taxon>Andropogonodae</taxon>
        <taxon>Andropogoneae</taxon>
        <taxon>Sorghinae</taxon>
        <taxon>Sorghum</taxon>
    </lineage>
</organism>
<dbReference type="EMBL" id="CM027683">
    <property type="protein sequence ID" value="KAG0532412.1"/>
    <property type="molecule type" value="Genomic_DNA"/>
</dbReference>
<dbReference type="EMBL" id="CM027683">
    <property type="protein sequence ID" value="KAG0532409.1"/>
    <property type="molecule type" value="Genomic_DNA"/>
</dbReference>
<dbReference type="EMBL" id="CM027683">
    <property type="protein sequence ID" value="KAG0532414.1"/>
    <property type="molecule type" value="Genomic_DNA"/>
</dbReference>
<evidence type="ECO:0000313" key="2">
    <source>
        <dbReference type="Proteomes" id="UP000807115"/>
    </source>
</evidence>
<dbReference type="EMBL" id="CM027683">
    <property type="protein sequence ID" value="KAG0532404.1"/>
    <property type="molecule type" value="Genomic_DNA"/>
</dbReference>
<sequence length="107" mass="12093">MRQTLNLGIPTQREGQARRRSKRWRHQCMLQRVFPFSLSLSRCRAVLAGGWCQWPAAYNILAARQPGFRGRSGDAGSSLVLPCLLLLRSPATSLLLCLFPYKSEPCF</sequence>
<dbReference type="EMBL" id="CM027683">
    <property type="protein sequence ID" value="KAG0532406.1"/>
    <property type="molecule type" value="Genomic_DNA"/>
</dbReference>
<dbReference type="EMBL" id="CM027683">
    <property type="protein sequence ID" value="KAG0532402.1"/>
    <property type="molecule type" value="Genomic_DNA"/>
</dbReference>
<dbReference type="AlphaFoldDB" id="A0A921R2X7"/>
<dbReference type="EMBL" id="CM027683">
    <property type="protein sequence ID" value="KAG0532415.1"/>
    <property type="molecule type" value="Genomic_DNA"/>
</dbReference>
<dbReference type="EMBL" id="CM027683">
    <property type="protein sequence ID" value="KAG0532413.1"/>
    <property type="molecule type" value="Genomic_DNA"/>
</dbReference>
<evidence type="ECO:0000313" key="1">
    <source>
        <dbReference type="EMBL" id="KAG0532414.1"/>
    </source>
</evidence>
<dbReference type="EMBL" id="CM027683">
    <property type="protein sequence ID" value="KAG0532411.1"/>
    <property type="molecule type" value="Genomic_DNA"/>
</dbReference>
<dbReference type="EMBL" id="CM027683">
    <property type="protein sequence ID" value="KAG0532407.1"/>
    <property type="molecule type" value="Genomic_DNA"/>
</dbReference>
<accession>A0A921R2X7</accession>
<reference evidence="1" key="1">
    <citation type="journal article" date="2019" name="BMC Genomics">
        <title>A new reference genome for Sorghum bicolor reveals high levels of sequence similarity between sweet and grain genotypes: implications for the genetics of sugar metabolism.</title>
        <authorList>
            <person name="Cooper E.A."/>
            <person name="Brenton Z.W."/>
            <person name="Flinn B.S."/>
            <person name="Jenkins J."/>
            <person name="Shu S."/>
            <person name="Flowers D."/>
            <person name="Luo F."/>
            <person name="Wang Y."/>
            <person name="Xia P."/>
            <person name="Barry K."/>
            <person name="Daum C."/>
            <person name="Lipzen A."/>
            <person name="Yoshinaga Y."/>
            <person name="Schmutz J."/>
            <person name="Saski C."/>
            <person name="Vermerris W."/>
            <person name="Kresovich S."/>
        </authorList>
    </citation>
    <scope>NUCLEOTIDE SEQUENCE</scope>
</reference>
<gene>
    <name evidence="1" type="ORF">BDA96_04G105400</name>
</gene>
<name>A0A921R2X7_SORBI</name>
<dbReference type="EMBL" id="CM027683">
    <property type="protein sequence ID" value="KAG0532416.1"/>
    <property type="molecule type" value="Genomic_DNA"/>
</dbReference>
<proteinExistence type="predicted"/>
<reference evidence="1" key="2">
    <citation type="submission" date="2020-10" db="EMBL/GenBank/DDBJ databases">
        <authorList>
            <person name="Cooper E.A."/>
            <person name="Brenton Z.W."/>
            <person name="Flinn B.S."/>
            <person name="Jenkins J."/>
            <person name="Shu S."/>
            <person name="Flowers D."/>
            <person name="Luo F."/>
            <person name="Wang Y."/>
            <person name="Xia P."/>
            <person name="Barry K."/>
            <person name="Daum C."/>
            <person name="Lipzen A."/>
            <person name="Yoshinaga Y."/>
            <person name="Schmutz J."/>
            <person name="Saski C."/>
            <person name="Vermerris W."/>
            <person name="Kresovich S."/>
        </authorList>
    </citation>
    <scope>NUCLEOTIDE SEQUENCE</scope>
</reference>
<comment type="caution">
    <text evidence="1">The sequence shown here is derived from an EMBL/GenBank/DDBJ whole genome shotgun (WGS) entry which is preliminary data.</text>
</comment>
<protein>
    <submittedName>
        <fullName evidence="1">Uncharacterized protein</fullName>
    </submittedName>
</protein>
<dbReference type="EMBL" id="CM027683">
    <property type="protein sequence ID" value="KAG0532405.1"/>
    <property type="molecule type" value="Genomic_DNA"/>
</dbReference>
<dbReference type="EMBL" id="CM027683">
    <property type="protein sequence ID" value="KAG0532403.1"/>
    <property type="molecule type" value="Genomic_DNA"/>
</dbReference>